<evidence type="ECO:0000259" key="3">
    <source>
        <dbReference type="SMART" id="SM00912"/>
    </source>
</evidence>
<evidence type="ECO:0000313" key="4">
    <source>
        <dbReference type="EMBL" id="SUW94106.1"/>
    </source>
</evidence>
<feature type="region of interest" description="Disordered" evidence="1">
    <location>
        <begin position="505"/>
        <end position="544"/>
    </location>
</feature>
<feature type="chain" id="PRO_5043791371" evidence="2">
    <location>
        <begin position="24"/>
        <end position="544"/>
    </location>
</feature>
<comment type="caution">
    <text evidence="4">The sequence shown here is derived from an EMBL/GenBank/DDBJ whole genome shotgun (WGS) entry which is preliminary data.</text>
</comment>
<dbReference type="Proteomes" id="UP000254131">
    <property type="component" value="Unassembled WGS sequence"/>
</dbReference>
<dbReference type="Pfam" id="PF05860">
    <property type="entry name" value="TPS"/>
    <property type="match status" value="1"/>
</dbReference>
<gene>
    <name evidence="4" type="ORF">NCTC13105_01758</name>
</gene>
<protein>
    <submittedName>
        <fullName evidence="4">Periplasmic protein</fullName>
    </submittedName>
</protein>
<name>A0AAX2M3U6_CAMJU</name>
<dbReference type="NCBIfam" id="TIGR01901">
    <property type="entry name" value="adhes_NPXG"/>
    <property type="match status" value="1"/>
</dbReference>
<dbReference type="InterPro" id="IPR012334">
    <property type="entry name" value="Pectin_lyas_fold"/>
</dbReference>
<dbReference type="EMBL" id="UFVB01000001">
    <property type="protein sequence ID" value="SUW94106.1"/>
    <property type="molecule type" value="Genomic_DNA"/>
</dbReference>
<proteinExistence type="predicted"/>
<evidence type="ECO:0000256" key="2">
    <source>
        <dbReference type="SAM" id="SignalP"/>
    </source>
</evidence>
<keyword evidence="2" id="KW-0732">Signal</keyword>
<dbReference type="SUPFAM" id="SSF51126">
    <property type="entry name" value="Pectin lyase-like"/>
    <property type="match status" value="1"/>
</dbReference>
<evidence type="ECO:0000313" key="5">
    <source>
        <dbReference type="Proteomes" id="UP000254131"/>
    </source>
</evidence>
<feature type="compositionally biased region" description="Low complexity" evidence="1">
    <location>
        <begin position="452"/>
        <end position="488"/>
    </location>
</feature>
<dbReference type="SMART" id="SM00912">
    <property type="entry name" value="Haemagg_act"/>
    <property type="match status" value="1"/>
</dbReference>
<evidence type="ECO:0000256" key="1">
    <source>
        <dbReference type="SAM" id="MobiDB-lite"/>
    </source>
</evidence>
<feature type="domain" description="Filamentous haemagglutinin FhaB/tRNA nuclease CdiA-like TPS" evidence="3">
    <location>
        <begin position="21"/>
        <end position="134"/>
    </location>
</feature>
<dbReference type="Gene3D" id="2.160.20.10">
    <property type="entry name" value="Single-stranded right-handed beta-helix, Pectin lyase-like"/>
    <property type="match status" value="1"/>
</dbReference>
<accession>A0AAX2M3U6</accession>
<dbReference type="InterPro" id="IPR008638">
    <property type="entry name" value="FhaB/CdiA-like_TPS"/>
</dbReference>
<feature type="region of interest" description="Disordered" evidence="1">
    <location>
        <begin position="445"/>
        <end position="489"/>
    </location>
</feature>
<reference evidence="4 5" key="1">
    <citation type="submission" date="2018-06" db="EMBL/GenBank/DDBJ databases">
        <authorList>
            <consortium name="Pathogen Informatics"/>
            <person name="Doyle S."/>
        </authorList>
    </citation>
    <scope>NUCLEOTIDE SEQUENCE [LARGE SCALE GENOMIC DNA]</scope>
    <source>
        <strain evidence="4 5">NCTC13105</strain>
    </source>
</reference>
<dbReference type="RefSeq" id="WP_057036031.1">
    <property type="nucleotide sequence ID" value="NZ_CP012221.1"/>
</dbReference>
<feature type="signal peptide" evidence="2">
    <location>
        <begin position="1"/>
        <end position="23"/>
    </location>
</feature>
<dbReference type="InterPro" id="IPR011050">
    <property type="entry name" value="Pectin_lyase_fold/virulence"/>
</dbReference>
<organism evidence="4 5">
    <name type="scientific">Campylobacter jejuni</name>
    <dbReference type="NCBI Taxonomy" id="197"/>
    <lineage>
        <taxon>Bacteria</taxon>
        <taxon>Pseudomonadati</taxon>
        <taxon>Campylobacterota</taxon>
        <taxon>Epsilonproteobacteria</taxon>
        <taxon>Campylobacterales</taxon>
        <taxon>Campylobacteraceae</taxon>
        <taxon>Campylobacter</taxon>
    </lineage>
</organism>
<dbReference type="AlphaFoldDB" id="A0AAX2M3U6"/>
<sequence>MKKLNKLSLSLVVGSLLFTQSYALPSGGKFTHGTSGSISSSNGIMNITGNKQNSVIQWGGGFNIANGETVNFKGTNQNYLNIVYGSKSSHIDGKLEGGSNNIFLINPNGIVVGKGGSISANRVFLSASSIGDKEMKEFAESGGEKTFGLGVNLSPVIKTKLNGNVVNLGVIEGKSDVTLIGNEVANYDKNLNIGKIKSDNPFSVRANSLYYAHDFGINLAAGSSNFGTQHYSPASQFVSQGKIVSETSNLITSTDIDANVMNSIFNDLKFNSSVNIEDLSKFYKDGKLLTADDLVSINQSMDFITALYGQANLSENASLKTALNSYYTELEKGNNAIDTVKNTLSQIAKITEEQKNTQKAYDDALNNYNTIVELYNKALQIGDSKVLETLKTEMNSKYIVLQQATIALKDATISNNSNLETNKQTITSASIDNYKLTVNGQYSANLKDVSKPNDNNSGSNNGNDGTDSGDINNGNNNGSNNNPNDTIGQQEPDIATALLMQTTDEDPNINEDDKQASIDEASTQESGNACIVSDNFKAGNPCSR</sequence>